<evidence type="ECO:0000256" key="5">
    <source>
        <dbReference type="ARBA" id="ARBA00022989"/>
    </source>
</evidence>
<keyword evidence="8" id="KW-0325">Glycoprotein</keyword>
<evidence type="ECO:0000256" key="3">
    <source>
        <dbReference type="ARBA" id="ARBA00022692"/>
    </source>
</evidence>
<dbReference type="InterPro" id="IPR000800">
    <property type="entry name" value="Notch_dom"/>
</dbReference>
<keyword evidence="4" id="KW-0677">Repeat</keyword>
<dbReference type="InterPro" id="IPR031356">
    <property type="entry name" value="Stealth_CR4"/>
</dbReference>
<evidence type="ECO:0000256" key="1">
    <source>
        <dbReference type="ARBA" id="ARBA00007583"/>
    </source>
</evidence>
<organism evidence="11 12">
    <name type="scientific">Rhynchophorus ferrugineus</name>
    <name type="common">Red palm weevil</name>
    <name type="synonym">Curculio ferrugineus</name>
    <dbReference type="NCBI Taxonomy" id="354439"/>
    <lineage>
        <taxon>Eukaryota</taxon>
        <taxon>Metazoa</taxon>
        <taxon>Ecdysozoa</taxon>
        <taxon>Arthropoda</taxon>
        <taxon>Hexapoda</taxon>
        <taxon>Insecta</taxon>
        <taxon>Pterygota</taxon>
        <taxon>Neoptera</taxon>
        <taxon>Endopterygota</taxon>
        <taxon>Coleoptera</taxon>
        <taxon>Polyphaga</taxon>
        <taxon>Cucujiformia</taxon>
        <taxon>Curculionidae</taxon>
        <taxon>Dryophthorinae</taxon>
        <taxon>Rhynchophorus</taxon>
    </lineage>
</organism>
<dbReference type="Gene3D" id="3.30.300.320">
    <property type="match status" value="1"/>
</dbReference>
<comment type="caution">
    <text evidence="11">The sequence shown here is derived from an EMBL/GenBank/DDBJ whole genome shotgun (WGS) entry which is preliminary data.</text>
</comment>
<keyword evidence="7" id="KW-1015">Disulfide bond</keyword>
<sequence length="635" mass="75427">MRKITNILKRIRIRTFCCALLFIFLLVNLYLDINKNETLPECYLIEPIDVVYTWVNGSDPKFLLNLSQKSAFKKNLDISKQRFDDKNELRFSLRSLEKYAPWVNHVYVVTNGQIPFWLNLDYEKITIIPHEQIFKDNSNLPTFSSSAIESNLHRIPGLSKKFIYLNDDIFLGLPIYPDDFYAFSKGYSVYLAWAIPGCTSDCPWLHVGDGQCDSACNIQKCQFDGGDCSKTENFINKSFRYYPKNTTEALDLISKLRGKSSSYTLHNNSSFKSGNYIIRNNTWRRDNRTDIDYIQNNKHFLMHYSTNANGSISKLVEQYNRNVLKINKKQNKRRRNLKQKRTYLKHHYVQFDGYFESLQYTQKLLNKKYGFKVRRVPAHAPIMIERDIMQKLQDTFPTEYEITERNIFRQADDIQFGFSYYYFLMSETEKFTISNIFDEFDSDHSGTWSDREIRNLLAKIYELPLSYEVVDYFESILLNCTDQGYNPNAITPPYERYIDSKLPTITRDLVIHCPFLKGYLEEKHSDAPLYKFNIKHNLEDYVSFKMLVSNITHVVMQLDEIRRRMTKFVCLNDNLEESKSNENELIVALLYDFYLSLFPHQSKYELPQDSRNRFLYINELNDWKKHHYRTKKTIF</sequence>
<keyword evidence="3" id="KW-0812">Transmembrane</keyword>
<evidence type="ECO:0000256" key="6">
    <source>
        <dbReference type="ARBA" id="ARBA00023136"/>
    </source>
</evidence>
<reference evidence="11" key="1">
    <citation type="submission" date="2020-08" db="EMBL/GenBank/DDBJ databases">
        <title>Genome sequencing and assembly of the red palm weevil Rhynchophorus ferrugineus.</title>
        <authorList>
            <person name="Dias G.B."/>
            <person name="Bergman C.M."/>
            <person name="Manee M."/>
        </authorList>
    </citation>
    <scope>NUCLEOTIDE SEQUENCE</scope>
    <source>
        <strain evidence="11">AA-2017</strain>
        <tissue evidence="11">Whole larva</tissue>
    </source>
</reference>
<keyword evidence="6" id="KW-0472">Membrane</keyword>
<keyword evidence="12" id="KW-1185">Reference proteome</keyword>
<comment type="subcellular location">
    <subcellularLocation>
        <location evidence="9">Endomembrane system</location>
        <topology evidence="9">Single-pass type I membrane protein</topology>
    </subcellularLocation>
</comment>
<evidence type="ECO:0000256" key="7">
    <source>
        <dbReference type="ARBA" id="ARBA00023157"/>
    </source>
</evidence>
<dbReference type="InterPro" id="IPR021520">
    <property type="entry name" value="Stealth_CR2"/>
</dbReference>
<dbReference type="PROSITE" id="PS50258">
    <property type="entry name" value="LNR"/>
    <property type="match status" value="1"/>
</dbReference>
<dbReference type="InterPro" id="IPR031357">
    <property type="entry name" value="Stealth_CR3"/>
</dbReference>
<evidence type="ECO:0000313" key="12">
    <source>
        <dbReference type="Proteomes" id="UP000625711"/>
    </source>
</evidence>
<accession>A0A834IQM7</accession>
<protein>
    <recommendedName>
        <fullName evidence="10">LNR domain-containing protein</fullName>
    </recommendedName>
</protein>
<evidence type="ECO:0000256" key="9">
    <source>
        <dbReference type="ARBA" id="ARBA00046288"/>
    </source>
</evidence>
<keyword evidence="2" id="KW-0808">Transferase</keyword>
<dbReference type="InterPro" id="IPR031358">
    <property type="entry name" value="Stealth_CR1"/>
</dbReference>
<dbReference type="Pfam" id="PF00066">
    <property type="entry name" value="Notch"/>
    <property type="match status" value="1"/>
</dbReference>
<dbReference type="Pfam" id="PF11380">
    <property type="entry name" value="Stealth_CR2"/>
    <property type="match status" value="1"/>
</dbReference>
<dbReference type="AlphaFoldDB" id="A0A834IQM7"/>
<dbReference type="Pfam" id="PF17101">
    <property type="entry name" value="Stealth_CR1"/>
    <property type="match status" value="1"/>
</dbReference>
<dbReference type="GO" id="GO:0046835">
    <property type="term" value="P:carbohydrate phosphorylation"/>
    <property type="evidence" value="ECO:0007669"/>
    <property type="project" value="TreeGrafter"/>
</dbReference>
<proteinExistence type="inferred from homology"/>
<dbReference type="PANTHER" id="PTHR24045">
    <property type="match status" value="1"/>
</dbReference>
<dbReference type="PANTHER" id="PTHR24045:SF0">
    <property type="entry name" value="N-ACETYLGLUCOSAMINE-1-PHOSPHOTRANSFERASE SUBUNITS ALPHA_BETA"/>
    <property type="match status" value="1"/>
</dbReference>
<dbReference type="Pfam" id="PF17103">
    <property type="entry name" value="Stealth_CR4"/>
    <property type="match status" value="1"/>
</dbReference>
<evidence type="ECO:0000256" key="8">
    <source>
        <dbReference type="ARBA" id="ARBA00023180"/>
    </source>
</evidence>
<dbReference type="GO" id="GO:0005794">
    <property type="term" value="C:Golgi apparatus"/>
    <property type="evidence" value="ECO:0007669"/>
    <property type="project" value="TreeGrafter"/>
</dbReference>
<evidence type="ECO:0000313" key="11">
    <source>
        <dbReference type="EMBL" id="KAF7285534.1"/>
    </source>
</evidence>
<dbReference type="SUPFAM" id="SSF47473">
    <property type="entry name" value="EF-hand"/>
    <property type="match status" value="1"/>
</dbReference>
<dbReference type="GO" id="GO:0003976">
    <property type="term" value="F:UDP-N-acetylglucosamine-lysosomal-enzyme N-acetylglucosaminephosphotransferase activity"/>
    <property type="evidence" value="ECO:0007669"/>
    <property type="project" value="TreeGrafter"/>
</dbReference>
<dbReference type="GO" id="GO:0016256">
    <property type="term" value="P:N-glycan processing to lysosome"/>
    <property type="evidence" value="ECO:0007669"/>
    <property type="project" value="TreeGrafter"/>
</dbReference>
<dbReference type="InterPro" id="IPR047141">
    <property type="entry name" value="Stealth"/>
</dbReference>
<comment type="similarity">
    <text evidence="1">Belongs to the stealth family.</text>
</comment>
<gene>
    <name evidence="11" type="ORF">GWI33_010533</name>
</gene>
<evidence type="ECO:0000256" key="2">
    <source>
        <dbReference type="ARBA" id="ARBA00022679"/>
    </source>
</evidence>
<name>A0A834IQM7_RHYFE</name>
<dbReference type="InterPro" id="IPR035993">
    <property type="entry name" value="Notch-like_dom_sf"/>
</dbReference>
<dbReference type="InterPro" id="IPR011992">
    <property type="entry name" value="EF-hand-dom_pair"/>
</dbReference>
<evidence type="ECO:0000259" key="10">
    <source>
        <dbReference type="PROSITE" id="PS50258"/>
    </source>
</evidence>
<dbReference type="SUPFAM" id="SSF90193">
    <property type="entry name" value="Notch domain"/>
    <property type="match status" value="1"/>
</dbReference>
<dbReference type="OrthoDB" id="263283at2759"/>
<dbReference type="EMBL" id="JAACXV010000052">
    <property type="protein sequence ID" value="KAF7285534.1"/>
    <property type="molecule type" value="Genomic_DNA"/>
</dbReference>
<dbReference type="Pfam" id="PF17102">
    <property type="entry name" value="Stealth_CR3"/>
    <property type="match status" value="1"/>
</dbReference>
<keyword evidence="5" id="KW-1133">Transmembrane helix</keyword>
<feature type="domain" description="LNR" evidence="10">
    <location>
        <begin position="198"/>
        <end position="233"/>
    </location>
</feature>
<dbReference type="Proteomes" id="UP000625711">
    <property type="component" value="Unassembled WGS sequence"/>
</dbReference>
<dbReference type="SMART" id="SM00004">
    <property type="entry name" value="NL"/>
    <property type="match status" value="1"/>
</dbReference>
<evidence type="ECO:0000256" key="4">
    <source>
        <dbReference type="ARBA" id="ARBA00022737"/>
    </source>
</evidence>